<protein>
    <recommendedName>
        <fullName evidence="3">CCHC-type domain-containing protein</fullName>
    </recommendedName>
</protein>
<sequence>MADTYKPSAIDLMGNVTSGKSEKAFDLKVAILLNLVGEDVVEVFNTFNLSDAERQDYNKVLAAFEQYVGAWKMYLMNVSCYIHGSNRRVNHFSIWRPDRQHIERLCFYGCTGQNITEGNVAYPRLTLEKACEIAKLAEISNQHFQGLVSSDPQISASSSDTVNVSALNHQTKYNRMEKSAHMGKPTTQLKSSKCLQCNYIHSKNKCPAFGKTCFQCGKLNHFATMCRTSSNVKVVKVAKVACQARQ</sequence>
<proteinExistence type="predicted"/>
<dbReference type="EMBL" id="JARBHB010000002">
    <property type="protein sequence ID" value="KAJ8892444.1"/>
    <property type="molecule type" value="Genomic_DNA"/>
</dbReference>
<dbReference type="Proteomes" id="UP001159363">
    <property type="component" value="Chromosome 2"/>
</dbReference>
<keyword evidence="2" id="KW-1185">Reference proteome</keyword>
<comment type="caution">
    <text evidence="1">The sequence shown here is derived from an EMBL/GenBank/DDBJ whole genome shotgun (WGS) entry which is preliminary data.</text>
</comment>
<evidence type="ECO:0000313" key="1">
    <source>
        <dbReference type="EMBL" id="KAJ8892444.1"/>
    </source>
</evidence>
<name>A0ABQ9I715_9NEOP</name>
<reference evidence="1 2" key="1">
    <citation type="submission" date="2023-02" db="EMBL/GenBank/DDBJ databases">
        <title>LHISI_Scaffold_Assembly.</title>
        <authorList>
            <person name="Stuart O.P."/>
            <person name="Cleave R."/>
            <person name="Magrath M.J.L."/>
            <person name="Mikheyev A.S."/>
        </authorList>
    </citation>
    <scope>NUCLEOTIDE SEQUENCE [LARGE SCALE GENOMIC DNA]</scope>
    <source>
        <strain evidence="1">Daus_M_001</strain>
        <tissue evidence="1">Leg muscle</tissue>
    </source>
</reference>
<gene>
    <name evidence="1" type="ORF">PR048_005024</name>
</gene>
<accession>A0ABQ9I715</accession>
<evidence type="ECO:0008006" key="3">
    <source>
        <dbReference type="Google" id="ProtNLM"/>
    </source>
</evidence>
<evidence type="ECO:0000313" key="2">
    <source>
        <dbReference type="Proteomes" id="UP001159363"/>
    </source>
</evidence>
<organism evidence="1 2">
    <name type="scientific">Dryococelus australis</name>
    <dbReference type="NCBI Taxonomy" id="614101"/>
    <lineage>
        <taxon>Eukaryota</taxon>
        <taxon>Metazoa</taxon>
        <taxon>Ecdysozoa</taxon>
        <taxon>Arthropoda</taxon>
        <taxon>Hexapoda</taxon>
        <taxon>Insecta</taxon>
        <taxon>Pterygota</taxon>
        <taxon>Neoptera</taxon>
        <taxon>Polyneoptera</taxon>
        <taxon>Phasmatodea</taxon>
        <taxon>Verophasmatodea</taxon>
        <taxon>Anareolatae</taxon>
        <taxon>Phasmatidae</taxon>
        <taxon>Eurycanthinae</taxon>
        <taxon>Dryococelus</taxon>
    </lineage>
</organism>